<evidence type="ECO:0000259" key="1">
    <source>
        <dbReference type="Pfam" id="PF05913"/>
    </source>
</evidence>
<dbReference type="EMBL" id="FOSJ01000068">
    <property type="protein sequence ID" value="SFK66446.1"/>
    <property type="molecule type" value="Genomic_DNA"/>
</dbReference>
<dbReference type="Gene3D" id="2.40.100.10">
    <property type="entry name" value="Cyclophilin-like"/>
    <property type="match status" value="1"/>
</dbReference>
<dbReference type="InterPro" id="IPR013785">
    <property type="entry name" value="Aldolase_TIM"/>
</dbReference>
<dbReference type="InterPro" id="IPR043894">
    <property type="entry name" value="MupG_C"/>
</dbReference>
<dbReference type="SUPFAM" id="SSF51445">
    <property type="entry name" value="(Trans)glycosidases"/>
    <property type="match status" value="1"/>
</dbReference>
<keyword evidence="4" id="KW-1185">Reference proteome</keyword>
<protein>
    <recommendedName>
        <fullName evidence="5">Outer surface protein</fullName>
    </recommendedName>
</protein>
<proteinExistence type="predicted"/>
<dbReference type="STRING" id="258723.GCA_900169305_01630"/>
<evidence type="ECO:0008006" key="5">
    <source>
        <dbReference type="Google" id="ProtNLM"/>
    </source>
</evidence>
<dbReference type="SUPFAM" id="SSF50891">
    <property type="entry name" value="Cyclophilin-like"/>
    <property type="match status" value="1"/>
</dbReference>
<dbReference type="Pfam" id="PF19200">
    <property type="entry name" value="MupG_N"/>
    <property type="match status" value="1"/>
</dbReference>
<feature type="domain" description="6-phospho-N-acetylmuramidase N-terminal" evidence="2">
    <location>
        <begin position="2"/>
        <end position="232"/>
    </location>
</feature>
<gene>
    <name evidence="3" type="ORF">SAMN04488569_10689</name>
</gene>
<dbReference type="OrthoDB" id="5809921at2"/>
<dbReference type="InterPro" id="IPR008589">
    <property type="entry name" value="MupG"/>
</dbReference>
<dbReference type="Gene3D" id="3.20.20.70">
    <property type="entry name" value="Aldolase class I"/>
    <property type="match status" value="1"/>
</dbReference>
<dbReference type="InterPro" id="IPR029000">
    <property type="entry name" value="Cyclophilin-like_dom_sf"/>
</dbReference>
<sequence>MLGASLYLSQSEEMNMQNLKVLNEVGVKTIFTSLHIPEEDPEQTLSGLKRITGKIKNYGMNLMADVSSSTLEQYSITKEKAIDFFKEFGITSLRIDYGFSYTEIKTFSKHFQIILNASTITEETCTSLMKAGMNLSEVTVCHNYYPRENTGLDRNFFLKRNKYLKDKGFKIQAFIPGNLKKRGPIYAGLPTLEEHRNIDPLVAYMDLKETFLVDEVLIGDILMKESTVTRIKKWIEEEVIVLPITNVHTNLPENFYEIHHNRQDVARDVLRSEGSRVALKGQSFEPIQAKQRPTGSITLDNDLYGRYVGELQVTKRALPADDRVNVLGQVKDASLGLLEHITAGVKFQFMEDYDE</sequence>
<feature type="domain" description="6-phospho-N-acetylmuramidase C-terminal" evidence="1">
    <location>
        <begin position="255"/>
        <end position="349"/>
    </location>
</feature>
<dbReference type="Pfam" id="PF05913">
    <property type="entry name" value="MupG_C"/>
    <property type="match status" value="1"/>
</dbReference>
<organism evidence="3 4">
    <name type="scientific">Marinilactibacillus piezotolerans</name>
    <dbReference type="NCBI Taxonomy" id="258723"/>
    <lineage>
        <taxon>Bacteria</taxon>
        <taxon>Bacillati</taxon>
        <taxon>Bacillota</taxon>
        <taxon>Bacilli</taxon>
        <taxon>Lactobacillales</taxon>
        <taxon>Carnobacteriaceae</taxon>
        <taxon>Marinilactibacillus</taxon>
    </lineage>
</organism>
<dbReference type="Proteomes" id="UP000199589">
    <property type="component" value="Unassembled WGS sequence"/>
</dbReference>
<dbReference type="RefSeq" id="WP_091898628.1">
    <property type="nucleotide sequence ID" value="NZ_FOSJ01000068.1"/>
</dbReference>
<evidence type="ECO:0000313" key="4">
    <source>
        <dbReference type="Proteomes" id="UP000199589"/>
    </source>
</evidence>
<reference evidence="4" key="1">
    <citation type="submission" date="2016-10" db="EMBL/GenBank/DDBJ databases">
        <authorList>
            <person name="Varghese N."/>
            <person name="Submissions S."/>
        </authorList>
    </citation>
    <scope>NUCLEOTIDE SEQUENCE [LARGE SCALE GENOMIC DNA]</scope>
    <source>
        <strain evidence="4">DSM 16108</strain>
    </source>
</reference>
<accession>A0A1I4BEM4</accession>
<dbReference type="AlphaFoldDB" id="A0A1I4BEM4"/>
<evidence type="ECO:0000259" key="2">
    <source>
        <dbReference type="Pfam" id="PF19200"/>
    </source>
</evidence>
<dbReference type="InterPro" id="IPR043797">
    <property type="entry name" value="MupG_N"/>
</dbReference>
<name>A0A1I4BEM4_9LACT</name>
<evidence type="ECO:0000313" key="3">
    <source>
        <dbReference type="EMBL" id="SFK66446.1"/>
    </source>
</evidence>
<dbReference type="PANTHER" id="PTHR38435">
    <property type="match status" value="1"/>
</dbReference>
<dbReference type="InterPro" id="IPR017853">
    <property type="entry name" value="GH"/>
</dbReference>
<dbReference type="PANTHER" id="PTHR38435:SF2">
    <property type="entry name" value="DUF871 DOMAIN-CONTAINING PROTEIN"/>
    <property type="match status" value="1"/>
</dbReference>